<proteinExistence type="predicted"/>
<dbReference type="AlphaFoldDB" id="A0A841H4X1"/>
<organism evidence="2 3">
    <name type="scientific">Longimicrobium terrae</name>
    <dbReference type="NCBI Taxonomy" id="1639882"/>
    <lineage>
        <taxon>Bacteria</taxon>
        <taxon>Pseudomonadati</taxon>
        <taxon>Gemmatimonadota</taxon>
        <taxon>Longimicrobiia</taxon>
        <taxon>Longimicrobiales</taxon>
        <taxon>Longimicrobiaceae</taxon>
        <taxon>Longimicrobium</taxon>
    </lineage>
</organism>
<dbReference type="RefSeq" id="WP_205761884.1">
    <property type="nucleotide sequence ID" value="NZ_JABDTL010000002.1"/>
</dbReference>
<accession>A0A841H4X1</accession>
<dbReference type="Proteomes" id="UP000582837">
    <property type="component" value="Unassembled WGS sequence"/>
</dbReference>
<dbReference type="PROSITE" id="PS51257">
    <property type="entry name" value="PROKAR_LIPOPROTEIN"/>
    <property type="match status" value="1"/>
</dbReference>
<dbReference type="PANTHER" id="PTHR33361:SF16">
    <property type="entry name" value="DUF885 DOMAIN-CONTAINING PROTEIN"/>
    <property type="match status" value="1"/>
</dbReference>
<feature type="chain" id="PRO_5032842005" evidence="1">
    <location>
        <begin position="23"/>
        <end position="606"/>
    </location>
</feature>
<evidence type="ECO:0000313" key="3">
    <source>
        <dbReference type="Proteomes" id="UP000582837"/>
    </source>
</evidence>
<dbReference type="PANTHER" id="PTHR33361">
    <property type="entry name" value="GLR0591 PROTEIN"/>
    <property type="match status" value="1"/>
</dbReference>
<keyword evidence="1" id="KW-0732">Signal</keyword>
<dbReference type="Pfam" id="PF05960">
    <property type="entry name" value="DUF885"/>
    <property type="match status" value="1"/>
</dbReference>
<sequence>MKRSIPLYAGVLLSAGCAAPQAGMETAPAAAPAPAVAQDANQRLDQLAEAFFEASLPLNPTQATSIGDNRYNHLFTVGFSAESRAAARALREEYAGRLLALDRASLDAEHQLTYDVFTRNLESARAGEQFPSHLVPLNQFFNWTAGFVGMGAGTGVHPFKTVKDYDDFLSRINGFQQGVDVTIANMREGMAAGVVQPRVLMERVLPQLSAHVVADPTTSLFYGPVTNMPADFSAADRQRLTAAYTAAIRDRIVPSFRKLHDFVRDEYLPRTRTTVGLSALPNGRAWYEYQVRAVTTTDLTPEQIHDVGLSEVARIHREMEKVKEQVGFRGDLKAFMQHIQSDPRYRYTTREEMLADYRNAQARIDATTDRLFNVKPAANYEIRPVEPFRERSFSGGSYTAASLDGSRPGVFHLNTYDPTGRPRYGMESLLIHEGSPGHHFQISIARELTGVPRIRRFGGFTAFSEGWGLYAETLGKELGLYQDPYQYFGFLSSELWRSIRLVLDTGIHAKGWTHAQAKQYARDNSATSESTIEAEVERFSAIPGQGLAYKIGELKITELRRRAEAALGSRFDIRAFHRAVLEDGALPLDVLDAKINRWIAAQQQAA</sequence>
<protein>
    <submittedName>
        <fullName evidence="2">Uncharacterized protein (DUF885 family)</fullName>
    </submittedName>
</protein>
<evidence type="ECO:0000256" key="1">
    <source>
        <dbReference type="SAM" id="SignalP"/>
    </source>
</evidence>
<feature type="signal peptide" evidence="1">
    <location>
        <begin position="1"/>
        <end position="22"/>
    </location>
</feature>
<gene>
    <name evidence="2" type="ORF">HNQ61_004602</name>
</gene>
<keyword evidence="3" id="KW-1185">Reference proteome</keyword>
<name>A0A841H4X1_9BACT</name>
<evidence type="ECO:0000313" key="2">
    <source>
        <dbReference type="EMBL" id="MBB6072936.1"/>
    </source>
</evidence>
<comment type="caution">
    <text evidence="2">The sequence shown here is derived from an EMBL/GenBank/DDBJ whole genome shotgun (WGS) entry which is preliminary data.</text>
</comment>
<dbReference type="EMBL" id="JACHIA010000019">
    <property type="protein sequence ID" value="MBB6072936.1"/>
    <property type="molecule type" value="Genomic_DNA"/>
</dbReference>
<reference evidence="2 3" key="1">
    <citation type="submission" date="2020-08" db="EMBL/GenBank/DDBJ databases">
        <title>Genomic Encyclopedia of Type Strains, Phase IV (KMG-IV): sequencing the most valuable type-strain genomes for metagenomic binning, comparative biology and taxonomic classification.</title>
        <authorList>
            <person name="Goeker M."/>
        </authorList>
    </citation>
    <scope>NUCLEOTIDE SEQUENCE [LARGE SCALE GENOMIC DNA]</scope>
    <source>
        <strain evidence="2 3">DSM 29007</strain>
    </source>
</reference>
<dbReference type="InterPro" id="IPR010281">
    <property type="entry name" value="DUF885"/>
</dbReference>